<dbReference type="OrthoDB" id="275000at2759"/>
<keyword evidence="6" id="KW-0597">Phosphoprotein</keyword>
<evidence type="ECO:0000256" key="2">
    <source>
        <dbReference type="ARBA" id="ARBA00008777"/>
    </source>
</evidence>
<dbReference type="GO" id="GO:0006633">
    <property type="term" value="P:fatty acid biosynthetic process"/>
    <property type="evidence" value="ECO:0007669"/>
    <property type="project" value="UniProtKB-KW"/>
</dbReference>
<dbReference type="GO" id="GO:0099128">
    <property type="term" value="C:mitochondrial [2Fe-2S] assembly complex"/>
    <property type="evidence" value="ECO:0007669"/>
    <property type="project" value="UniProtKB-ARBA"/>
</dbReference>
<evidence type="ECO:0000256" key="7">
    <source>
        <dbReference type="ARBA" id="ARBA00022832"/>
    </source>
</evidence>
<keyword evidence="11 12" id="KW-0687">Ribonucleoprotein</keyword>
<proteinExistence type="inferred from homology"/>
<dbReference type="Proteomes" id="UP000567179">
    <property type="component" value="Unassembled WGS sequence"/>
</dbReference>
<keyword evidence="5 13" id="KW-0444">Lipid biosynthesis</keyword>
<evidence type="ECO:0000259" key="14">
    <source>
        <dbReference type="PROSITE" id="PS50075"/>
    </source>
</evidence>
<dbReference type="Pfam" id="PF00550">
    <property type="entry name" value="PP-binding"/>
    <property type="match status" value="1"/>
</dbReference>
<dbReference type="InterPro" id="IPR009081">
    <property type="entry name" value="PP-bd_ACP"/>
</dbReference>
<evidence type="ECO:0000256" key="5">
    <source>
        <dbReference type="ARBA" id="ARBA00022516"/>
    </source>
</evidence>
<evidence type="ECO:0000313" key="16">
    <source>
        <dbReference type="Proteomes" id="UP000567179"/>
    </source>
</evidence>
<comment type="function">
    <text evidence="13">Carrier of the growing fatty acid chain in fatty acid biosynthesis.</text>
</comment>
<evidence type="ECO:0000256" key="4">
    <source>
        <dbReference type="ARBA" id="ARBA00022450"/>
    </source>
</evidence>
<dbReference type="NCBIfam" id="NF002148">
    <property type="entry name" value="PRK00982.1-2"/>
    <property type="match status" value="1"/>
</dbReference>
<dbReference type="InterPro" id="IPR003231">
    <property type="entry name" value="ACP"/>
</dbReference>
<evidence type="ECO:0000256" key="12">
    <source>
        <dbReference type="RuleBase" id="RU000660"/>
    </source>
</evidence>
<protein>
    <recommendedName>
        <fullName evidence="13">Acyl carrier protein</fullName>
    </recommendedName>
</protein>
<evidence type="ECO:0000313" key="15">
    <source>
        <dbReference type="EMBL" id="KAF5313056.1"/>
    </source>
</evidence>
<dbReference type="SUPFAM" id="SSF47336">
    <property type="entry name" value="ACP-like"/>
    <property type="match status" value="1"/>
</dbReference>
<comment type="pathway">
    <text evidence="1">Lipid metabolism; fatty acid biosynthesis.</text>
</comment>
<dbReference type="GO" id="GO:0005762">
    <property type="term" value="C:mitochondrial large ribosomal subunit"/>
    <property type="evidence" value="ECO:0007669"/>
    <property type="project" value="TreeGrafter"/>
</dbReference>
<dbReference type="PROSITE" id="PS01167">
    <property type="entry name" value="RIBOSOMAL_L17"/>
    <property type="match status" value="1"/>
</dbReference>
<evidence type="ECO:0000256" key="3">
    <source>
        <dbReference type="ARBA" id="ARBA00010930"/>
    </source>
</evidence>
<evidence type="ECO:0000256" key="1">
    <source>
        <dbReference type="ARBA" id="ARBA00005194"/>
    </source>
</evidence>
<evidence type="ECO:0000256" key="10">
    <source>
        <dbReference type="ARBA" id="ARBA00023160"/>
    </source>
</evidence>
<name>A0A8H5AY21_9AGAR</name>
<dbReference type="SUPFAM" id="SSF64263">
    <property type="entry name" value="Prokaryotic ribosomal protein L17"/>
    <property type="match status" value="1"/>
</dbReference>
<comment type="caution">
    <text evidence="15">The sequence shown here is derived from an EMBL/GenBank/DDBJ whole genome shotgun (WGS) entry which is preliminary data.</text>
</comment>
<comment type="similarity">
    <text evidence="3">Belongs to the acyl carrier protein (ACP) family.</text>
</comment>
<dbReference type="PROSITE" id="PS00012">
    <property type="entry name" value="PHOSPHOPANTETHEINE"/>
    <property type="match status" value="1"/>
</dbReference>
<dbReference type="GO" id="GO:0006412">
    <property type="term" value="P:translation"/>
    <property type="evidence" value="ECO:0007669"/>
    <property type="project" value="InterPro"/>
</dbReference>
<keyword evidence="9" id="KW-0443">Lipid metabolism</keyword>
<dbReference type="NCBIfam" id="TIGR00517">
    <property type="entry name" value="acyl_carrier"/>
    <property type="match status" value="1"/>
</dbReference>
<accession>A0A8H5AY21</accession>
<dbReference type="HAMAP" id="MF_01217">
    <property type="entry name" value="Acyl_carrier"/>
    <property type="match status" value="1"/>
</dbReference>
<evidence type="ECO:0000256" key="9">
    <source>
        <dbReference type="ARBA" id="ARBA00023098"/>
    </source>
</evidence>
<dbReference type="PANTHER" id="PTHR14413">
    <property type="entry name" value="RIBOSOMAL PROTEIN L17"/>
    <property type="match status" value="1"/>
</dbReference>
<keyword evidence="16" id="KW-1185">Reference proteome</keyword>
<evidence type="ECO:0000256" key="6">
    <source>
        <dbReference type="ARBA" id="ARBA00022553"/>
    </source>
</evidence>
<reference evidence="15 16" key="1">
    <citation type="journal article" date="2020" name="ISME J.">
        <title>Uncovering the hidden diversity of litter-decomposition mechanisms in mushroom-forming fungi.</title>
        <authorList>
            <person name="Floudas D."/>
            <person name="Bentzer J."/>
            <person name="Ahren D."/>
            <person name="Johansson T."/>
            <person name="Persson P."/>
            <person name="Tunlid A."/>
        </authorList>
    </citation>
    <scope>NUCLEOTIDE SEQUENCE [LARGE SCALE GENOMIC DNA]</scope>
    <source>
        <strain evidence="15 16">CBS 101986</strain>
    </source>
</reference>
<keyword evidence="10 13" id="KW-0275">Fatty acid biosynthesis</keyword>
<gene>
    <name evidence="15" type="ORF">D9619_003247</name>
</gene>
<dbReference type="InterPro" id="IPR006162">
    <property type="entry name" value="Ppantetheine_attach_site"/>
</dbReference>
<dbReference type="Gene3D" id="3.90.1030.10">
    <property type="entry name" value="Ribosomal protein L17"/>
    <property type="match status" value="1"/>
</dbReference>
<dbReference type="HAMAP" id="MF_01368">
    <property type="entry name" value="Ribosomal_bL17"/>
    <property type="match status" value="1"/>
</dbReference>
<keyword evidence="8 12" id="KW-0689">Ribosomal protein</keyword>
<keyword evidence="7" id="KW-0276">Fatty acid metabolism</keyword>
<dbReference type="EMBL" id="JAACJJ010000056">
    <property type="protein sequence ID" value="KAF5313056.1"/>
    <property type="molecule type" value="Genomic_DNA"/>
</dbReference>
<dbReference type="InterPro" id="IPR036373">
    <property type="entry name" value="Ribosomal_bL17_sf"/>
</dbReference>
<dbReference type="PROSITE" id="PS50075">
    <property type="entry name" value="CARRIER"/>
    <property type="match status" value="1"/>
</dbReference>
<evidence type="ECO:0000256" key="11">
    <source>
        <dbReference type="ARBA" id="ARBA00023274"/>
    </source>
</evidence>
<dbReference type="InterPro" id="IPR047859">
    <property type="entry name" value="Ribosomal_bL17_CS"/>
</dbReference>
<feature type="domain" description="Carrier" evidence="14">
    <location>
        <begin position="39"/>
        <end position="117"/>
    </location>
</feature>
<comment type="similarity">
    <text evidence="2 12">Belongs to the bacterial ribosomal protein bL17 family.</text>
</comment>
<dbReference type="AlphaFoldDB" id="A0A8H5AY21"/>
<dbReference type="FunFam" id="1.10.1200.10:FF:000003">
    <property type="entry name" value="Acyl carrier protein"/>
    <property type="match status" value="1"/>
</dbReference>
<evidence type="ECO:0000256" key="8">
    <source>
        <dbReference type="ARBA" id="ARBA00022980"/>
    </source>
</evidence>
<dbReference type="GO" id="GO:0003735">
    <property type="term" value="F:structural constituent of ribosome"/>
    <property type="evidence" value="ECO:0007669"/>
    <property type="project" value="InterPro"/>
</dbReference>
<dbReference type="InterPro" id="IPR000456">
    <property type="entry name" value="Ribosomal_bL17"/>
</dbReference>
<evidence type="ECO:0000256" key="13">
    <source>
        <dbReference type="RuleBase" id="RU000722"/>
    </source>
</evidence>
<organism evidence="15 16">
    <name type="scientific">Psilocybe cf. subviscida</name>
    <dbReference type="NCBI Taxonomy" id="2480587"/>
    <lineage>
        <taxon>Eukaryota</taxon>
        <taxon>Fungi</taxon>
        <taxon>Dikarya</taxon>
        <taxon>Basidiomycota</taxon>
        <taxon>Agaricomycotina</taxon>
        <taxon>Agaricomycetes</taxon>
        <taxon>Agaricomycetidae</taxon>
        <taxon>Agaricales</taxon>
        <taxon>Agaricineae</taxon>
        <taxon>Strophariaceae</taxon>
        <taxon>Psilocybe</taxon>
    </lineage>
</organism>
<sequence length="448" mass="50209">MSLSRLLSRTATASRVVRPAQTFNRRWVPRAMYSAGGGLSRESIKSRVLETLQGYEKIDNAKLSVSSSFHKDLGLDSLDAVEVLMAVEEEFSIEIPDAEADEIHTVQQAIDYIAKTPEGDYLTLSQSGVLVTSTDAAEVKAPSAFLLSPFVYPLYELRCSLRIMKHGIAFRKFSRTSSHRMLMLRNLVTSLFEHEQIKTTLPKARDTARLAEKIITMGKKGMDDNGARDRAAAFLLKPVALSKLFTTFASRYAERPGGYTRIHKFGNRQGDNAPHAILELVDNPRDLRWEMTSRAIGWEASRQKLKKLGTHEGVRVEASDILKVVNSERNMGHGQKGILRPMTRWNLQKILRFRPSSAPQVISEKAAAYSDEVIATPMVMKSLQEDTREKNPAARALRMKAGHKPLLDTRPALDIAKAKLGPTTSRPAHRKRLTITMERAFNTRSLRS</sequence>
<dbReference type="PANTHER" id="PTHR14413:SF16">
    <property type="entry name" value="LARGE RIBOSOMAL SUBUNIT PROTEIN BL17M"/>
    <property type="match status" value="1"/>
</dbReference>
<dbReference type="Pfam" id="PF01196">
    <property type="entry name" value="Ribosomal_L17"/>
    <property type="match status" value="1"/>
</dbReference>
<dbReference type="NCBIfam" id="TIGR00059">
    <property type="entry name" value="L17"/>
    <property type="match status" value="1"/>
</dbReference>
<dbReference type="Gene3D" id="1.10.1200.10">
    <property type="entry name" value="ACP-like"/>
    <property type="match status" value="1"/>
</dbReference>
<keyword evidence="4 13" id="KW-0596">Phosphopantetheine</keyword>
<dbReference type="InterPro" id="IPR036736">
    <property type="entry name" value="ACP-like_sf"/>
</dbReference>